<feature type="disulfide bond" evidence="4">
    <location>
        <begin position="67"/>
        <end position="73"/>
    </location>
</feature>
<keyword evidence="2 5" id="KW-0732">Signal</keyword>
<dbReference type="InterPro" id="IPR000981">
    <property type="entry name" value="Neurhyp_horm"/>
</dbReference>
<keyword evidence="6" id="KW-1185">Reference proteome</keyword>
<evidence type="ECO:0000313" key="6">
    <source>
        <dbReference type="Proteomes" id="UP001165740"/>
    </source>
</evidence>
<feature type="disulfide bond" evidence="4">
    <location>
        <begin position="26"/>
        <end position="31"/>
    </location>
</feature>
<dbReference type="PANTHER" id="PTHR11681:SF5">
    <property type="entry name" value="ISOTOCIN"/>
    <property type="match status" value="1"/>
</dbReference>
<evidence type="ECO:0000256" key="1">
    <source>
        <dbReference type="ARBA" id="ARBA00007369"/>
    </source>
</evidence>
<evidence type="ECO:0000256" key="4">
    <source>
        <dbReference type="PIRSR" id="PIRSR001815-50"/>
    </source>
</evidence>
<dbReference type="InterPro" id="IPR036387">
    <property type="entry name" value="Neurhyp_horm_dom_sf"/>
</dbReference>
<accession>A0A9W2ZL69</accession>
<feature type="disulfide bond" evidence="4">
    <location>
        <begin position="100"/>
        <end position="114"/>
    </location>
</feature>
<dbReference type="Gene3D" id="2.60.9.10">
    <property type="entry name" value="Neurohypophysial hormone domain"/>
    <property type="match status" value="1"/>
</dbReference>
<name>A0A9W2ZL69_BIOGL</name>
<dbReference type="RefSeq" id="XP_055875663.1">
    <property type="nucleotide sequence ID" value="XM_056019688.1"/>
</dbReference>
<sequence length="157" mass="16728">MSSLVGLSLSSLVTAVILTLSFCDACFIRNCPKGGKRSLEGGIVPRRECMKCGPDNSGQCVGPKICCGQDFGCLIGTAETVVCQQENQVSTPCLVRGEVCGARDSGYCVADGICCDSGSCAMNERCTKQGDMILDGQTSRSDVLQLIHKLLRERDYD</sequence>
<feature type="disulfide bond" evidence="4">
    <location>
        <begin position="108"/>
        <end position="126"/>
    </location>
</feature>
<dbReference type="OMA" id="CMTEPEC"/>
<dbReference type="Pfam" id="PF00184">
    <property type="entry name" value="Hormone_5"/>
    <property type="match status" value="1"/>
</dbReference>
<dbReference type="GO" id="GO:0005185">
    <property type="term" value="F:neurohypophyseal hormone activity"/>
    <property type="evidence" value="ECO:0007669"/>
    <property type="project" value="InterPro"/>
</dbReference>
<dbReference type="SUPFAM" id="SSF49606">
    <property type="entry name" value="Neurophysin II"/>
    <property type="match status" value="1"/>
</dbReference>
<reference evidence="7" key="1">
    <citation type="submission" date="2025-08" db="UniProtKB">
        <authorList>
            <consortium name="RefSeq"/>
        </authorList>
    </citation>
    <scope>IDENTIFICATION</scope>
</reference>
<evidence type="ECO:0000256" key="3">
    <source>
        <dbReference type="ARBA" id="ARBA00023157"/>
    </source>
</evidence>
<dbReference type="InterPro" id="IPR022423">
    <property type="entry name" value="Neurohypophysial_hormone_CS"/>
</dbReference>
<dbReference type="OrthoDB" id="10056056at2759"/>
<feature type="signal peptide" evidence="5">
    <location>
        <begin position="1"/>
        <end position="25"/>
    </location>
</feature>
<dbReference type="GeneID" id="129924525"/>
<keyword evidence="3 4" id="KW-1015">Disulfide bond</keyword>
<dbReference type="PRINTS" id="PR00831">
    <property type="entry name" value="NEUROPHYSIN"/>
</dbReference>
<dbReference type="PIRSF" id="PIRSF001815">
    <property type="entry name" value="Nonapeptide_hormone_precursor"/>
    <property type="match status" value="1"/>
</dbReference>
<dbReference type="GO" id="GO:0005615">
    <property type="term" value="C:extracellular space"/>
    <property type="evidence" value="ECO:0007669"/>
    <property type="project" value="TreeGrafter"/>
</dbReference>
<feature type="disulfide bond" evidence="4">
    <location>
        <begin position="52"/>
        <end position="66"/>
    </location>
</feature>
<dbReference type="GO" id="GO:0030141">
    <property type="term" value="C:secretory granule"/>
    <property type="evidence" value="ECO:0007669"/>
    <property type="project" value="TreeGrafter"/>
</dbReference>
<organism evidence="6 7">
    <name type="scientific">Biomphalaria glabrata</name>
    <name type="common">Bloodfluke planorb</name>
    <name type="synonym">Freshwater snail</name>
    <dbReference type="NCBI Taxonomy" id="6526"/>
    <lineage>
        <taxon>Eukaryota</taxon>
        <taxon>Metazoa</taxon>
        <taxon>Spiralia</taxon>
        <taxon>Lophotrochozoa</taxon>
        <taxon>Mollusca</taxon>
        <taxon>Gastropoda</taxon>
        <taxon>Heterobranchia</taxon>
        <taxon>Euthyneura</taxon>
        <taxon>Panpulmonata</taxon>
        <taxon>Hygrophila</taxon>
        <taxon>Lymnaeoidea</taxon>
        <taxon>Planorbidae</taxon>
        <taxon>Biomphalaria</taxon>
    </lineage>
</organism>
<dbReference type="FunFam" id="2.60.9.10:FF:000001">
    <property type="entry name" value="oxytocin-neurophysin 1"/>
    <property type="match status" value="1"/>
</dbReference>
<dbReference type="PROSITE" id="PS00264">
    <property type="entry name" value="NEUROHYPOPHYS_HORM"/>
    <property type="match status" value="1"/>
</dbReference>
<evidence type="ECO:0000313" key="7">
    <source>
        <dbReference type="RefSeq" id="XP_055875663.1"/>
    </source>
</evidence>
<evidence type="ECO:0000256" key="5">
    <source>
        <dbReference type="SAM" id="SignalP"/>
    </source>
</evidence>
<dbReference type="AlphaFoldDB" id="A0A9W2ZL69"/>
<comment type="similarity">
    <text evidence="1">Belongs to the vasopressin/oxytocin family.</text>
</comment>
<dbReference type="PANTHER" id="PTHR11681">
    <property type="entry name" value="NEUROPHYSIN"/>
    <property type="match status" value="1"/>
</dbReference>
<feature type="disulfide bond" evidence="4">
    <location>
        <begin position="60"/>
        <end position="83"/>
    </location>
</feature>
<dbReference type="Proteomes" id="UP001165740">
    <property type="component" value="Chromosome 1"/>
</dbReference>
<feature type="chain" id="PRO_5040882099" evidence="5">
    <location>
        <begin position="26"/>
        <end position="157"/>
    </location>
</feature>
<protein>
    <submittedName>
        <fullName evidence="7">Conopressin/neurophysin-like</fullName>
    </submittedName>
</protein>
<gene>
    <name evidence="7" type="primary">LOC129924525</name>
</gene>
<evidence type="ECO:0000256" key="2">
    <source>
        <dbReference type="ARBA" id="ARBA00022729"/>
    </source>
</evidence>
<proteinExistence type="inferred from homology"/>
<feature type="disulfide bond" evidence="4">
    <location>
        <begin position="49"/>
        <end position="93"/>
    </location>
</feature>
<dbReference type="SMART" id="SM00003">
    <property type="entry name" value="NH"/>
    <property type="match status" value="1"/>
</dbReference>
<feature type="disulfide bond" evidence="4">
    <location>
        <begin position="115"/>
        <end position="120"/>
    </location>
</feature>